<proteinExistence type="predicted"/>
<evidence type="ECO:0000313" key="2">
    <source>
        <dbReference type="Proteomes" id="UP000025227"/>
    </source>
</evidence>
<organism evidence="2 3">
    <name type="scientific">Haemonchus contortus</name>
    <name type="common">Barber pole worm</name>
    <dbReference type="NCBI Taxonomy" id="6289"/>
    <lineage>
        <taxon>Eukaryota</taxon>
        <taxon>Metazoa</taxon>
        <taxon>Ecdysozoa</taxon>
        <taxon>Nematoda</taxon>
        <taxon>Chromadorea</taxon>
        <taxon>Rhabditida</taxon>
        <taxon>Rhabditina</taxon>
        <taxon>Rhabditomorpha</taxon>
        <taxon>Strongyloidea</taxon>
        <taxon>Trichostrongylidae</taxon>
        <taxon>Haemonchus</taxon>
    </lineage>
</organism>
<protein>
    <submittedName>
        <fullName evidence="3">Protein phosphatase 1 regulatory subunit 35</fullName>
    </submittedName>
</protein>
<reference evidence="3" key="1">
    <citation type="submission" date="2020-12" db="UniProtKB">
        <authorList>
            <consortium name="WormBaseParasite"/>
        </authorList>
    </citation>
    <scope>IDENTIFICATION</scope>
    <source>
        <strain evidence="3">MHco3</strain>
    </source>
</reference>
<evidence type="ECO:0000256" key="1">
    <source>
        <dbReference type="SAM" id="MobiDB-lite"/>
    </source>
</evidence>
<feature type="region of interest" description="Disordered" evidence="1">
    <location>
        <begin position="21"/>
        <end position="54"/>
    </location>
</feature>
<feature type="compositionally biased region" description="Basic and acidic residues" evidence="1">
    <location>
        <begin position="181"/>
        <end position="197"/>
    </location>
</feature>
<feature type="region of interest" description="Disordered" evidence="1">
    <location>
        <begin position="112"/>
        <end position="239"/>
    </location>
</feature>
<keyword evidence="2" id="KW-1185">Reference proteome</keyword>
<dbReference type="Proteomes" id="UP000025227">
    <property type="component" value="Unplaced"/>
</dbReference>
<feature type="compositionally biased region" description="Basic and acidic residues" evidence="1">
    <location>
        <begin position="44"/>
        <end position="54"/>
    </location>
</feature>
<dbReference type="AlphaFoldDB" id="A0A7I4Z346"/>
<accession>A0A7I4Z346</accession>
<sequence>MKERVIPWELADEELLRRMEKSTCKKNSELTEEPLPRRSKRRRQETARMTEFRESGKRRKISWIGLSEMENVNKNSRYGVRPIKEAGRGRQLSYVLVASTAAAPAAAAAATSGGTHRGAGQWGPQPSPPVALVPVGTGAPVAGPSPPTPAMVPVVWAPPGRRGRPRRRPQRRDRALWSALEEIRKDLHKREGEERGRSRSASGGAPADGEAQEAAVARQDEAAADLCGEGARMSLENPQ</sequence>
<feature type="compositionally biased region" description="Basic residues" evidence="1">
    <location>
        <begin position="161"/>
        <end position="171"/>
    </location>
</feature>
<name>A0A7I4Z346_HAECO</name>
<evidence type="ECO:0000313" key="3">
    <source>
        <dbReference type="WBParaSite" id="HCON_00173680-00001"/>
    </source>
</evidence>
<dbReference type="WBParaSite" id="HCON_00173680-00001">
    <property type="protein sequence ID" value="HCON_00173680-00001"/>
    <property type="gene ID" value="HCON_00173680"/>
</dbReference>